<evidence type="ECO:0000313" key="2">
    <source>
        <dbReference type="EMBL" id="MFC4247444.1"/>
    </source>
</evidence>
<feature type="domain" description="DUF7344" evidence="1">
    <location>
        <begin position="10"/>
        <end position="87"/>
    </location>
</feature>
<reference evidence="2 3" key="1">
    <citation type="journal article" date="2014" name="Int. J. Syst. Evol. Microbiol.">
        <title>Complete genome sequence of Corynebacterium casei LMG S-19264T (=DSM 44701T), isolated from a smear-ripened cheese.</title>
        <authorList>
            <consortium name="US DOE Joint Genome Institute (JGI-PGF)"/>
            <person name="Walter F."/>
            <person name="Albersmeier A."/>
            <person name="Kalinowski J."/>
            <person name="Ruckert C."/>
        </authorList>
    </citation>
    <scope>NUCLEOTIDE SEQUENCE [LARGE SCALE GENOMIC DNA]</scope>
    <source>
        <strain evidence="2 3">IBRC-M 10912</strain>
    </source>
</reference>
<accession>A0ABD5NZD4</accession>
<sequence>MMRPDLDAVFTLLANPRRRLLLSHFLESDYGNVETLSRHIAAREQDAHPRAVSEDDRTEVAVSLVHDHLPRLADHGVVDYDARSGDVVTAAGFDEVQPFVEQAYAATHTRTTPEQSLLSFLYSKPPEEPYLLEDG</sequence>
<dbReference type="GeneID" id="71854378"/>
<evidence type="ECO:0000313" key="3">
    <source>
        <dbReference type="Proteomes" id="UP001595821"/>
    </source>
</evidence>
<protein>
    <recommendedName>
        <fullName evidence="1">DUF7344 domain-containing protein</fullName>
    </recommendedName>
</protein>
<dbReference type="AlphaFoldDB" id="A0ABD5NZD4"/>
<dbReference type="Pfam" id="PF24035">
    <property type="entry name" value="DUF7344"/>
    <property type="match status" value="1"/>
</dbReference>
<evidence type="ECO:0000259" key="1">
    <source>
        <dbReference type="Pfam" id="PF24035"/>
    </source>
</evidence>
<dbReference type="InterPro" id="IPR036388">
    <property type="entry name" value="WH-like_DNA-bd_sf"/>
</dbReference>
<gene>
    <name evidence="2" type="ORF">ACFOZ7_10605</name>
</gene>
<dbReference type="Proteomes" id="UP001595821">
    <property type="component" value="Unassembled WGS sequence"/>
</dbReference>
<dbReference type="InterPro" id="IPR055768">
    <property type="entry name" value="DUF7344"/>
</dbReference>
<dbReference type="EMBL" id="JBHSDJ010000030">
    <property type="protein sequence ID" value="MFC4247444.1"/>
    <property type="molecule type" value="Genomic_DNA"/>
</dbReference>
<proteinExistence type="predicted"/>
<dbReference type="RefSeq" id="WP_246966460.1">
    <property type="nucleotide sequence ID" value="NZ_CP095397.1"/>
</dbReference>
<comment type="caution">
    <text evidence="2">The sequence shown here is derived from an EMBL/GenBank/DDBJ whole genome shotgun (WGS) entry which is preliminary data.</text>
</comment>
<name>A0ABD5NZD4_9EURY</name>
<dbReference type="Gene3D" id="1.10.10.10">
    <property type="entry name" value="Winged helix-like DNA-binding domain superfamily/Winged helix DNA-binding domain"/>
    <property type="match status" value="1"/>
</dbReference>
<organism evidence="2 3">
    <name type="scientific">Natribaculum luteum</name>
    <dbReference type="NCBI Taxonomy" id="1586232"/>
    <lineage>
        <taxon>Archaea</taxon>
        <taxon>Methanobacteriati</taxon>
        <taxon>Methanobacteriota</taxon>
        <taxon>Stenosarchaea group</taxon>
        <taxon>Halobacteria</taxon>
        <taxon>Halobacteriales</taxon>
        <taxon>Natrialbaceae</taxon>
        <taxon>Natribaculum</taxon>
    </lineage>
</organism>